<evidence type="ECO:0000259" key="5">
    <source>
        <dbReference type="Pfam" id="PF08479"/>
    </source>
</evidence>
<evidence type="ECO:0000256" key="1">
    <source>
        <dbReference type="ARBA" id="ARBA00022452"/>
    </source>
</evidence>
<organism evidence="6 7">
    <name type="scientific">Sphingomonas kyeonggiensis</name>
    <dbReference type="NCBI Taxonomy" id="1268553"/>
    <lineage>
        <taxon>Bacteria</taxon>
        <taxon>Pseudomonadati</taxon>
        <taxon>Pseudomonadota</taxon>
        <taxon>Alphaproteobacteria</taxon>
        <taxon>Sphingomonadales</taxon>
        <taxon>Sphingomonadaceae</taxon>
        <taxon>Sphingomonas</taxon>
    </lineage>
</organism>
<dbReference type="EMBL" id="JACHLN010000004">
    <property type="protein sequence ID" value="MBB4840786.1"/>
    <property type="molecule type" value="Genomic_DNA"/>
</dbReference>
<dbReference type="InterPro" id="IPR013686">
    <property type="entry name" value="Polypept-transport_assoc_ShlB"/>
</dbReference>
<evidence type="ECO:0000259" key="4">
    <source>
        <dbReference type="Pfam" id="PF03865"/>
    </source>
</evidence>
<name>A0A7W7K570_9SPHN</name>
<protein>
    <submittedName>
        <fullName evidence="6">Hemolysin activation/secretion protein</fullName>
    </submittedName>
</protein>
<dbReference type="InterPro" id="IPR051544">
    <property type="entry name" value="TPS_OM_transporter"/>
</dbReference>
<dbReference type="PANTHER" id="PTHR34597">
    <property type="entry name" value="SLR1661 PROTEIN"/>
    <property type="match status" value="1"/>
</dbReference>
<reference evidence="6 7" key="1">
    <citation type="submission" date="2020-08" db="EMBL/GenBank/DDBJ databases">
        <title>Functional genomics of gut bacteria from endangered species of beetles.</title>
        <authorList>
            <person name="Carlos-Shanley C."/>
        </authorList>
    </citation>
    <scope>NUCLEOTIDE SEQUENCE [LARGE SCALE GENOMIC DNA]</scope>
    <source>
        <strain evidence="6 7">S00224</strain>
    </source>
</reference>
<feature type="domain" description="Polypeptide-transport-associated ShlB-type" evidence="5">
    <location>
        <begin position="56"/>
        <end position="131"/>
    </location>
</feature>
<evidence type="ECO:0000313" key="7">
    <source>
        <dbReference type="Proteomes" id="UP000575241"/>
    </source>
</evidence>
<feature type="domain" description="Haemolysin activator HlyB C-terminal" evidence="4">
    <location>
        <begin position="204"/>
        <end position="509"/>
    </location>
</feature>
<dbReference type="Proteomes" id="UP000575241">
    <property type="component" value="Unassembled WGS sequence"/>
</dbReference>
<keyword evidence="7" id="KW-1185">Reference proteome</keyword>
<evidence type="ECO:0000256" key="3">
    <source>
        <dbReference type="ARBA" id="ARBA00023237"/>
    </source>
</evidence>
<dbReference type="AlphaFoldDB" id="A0A7W7K570"/>
<gene>
    <name evidence="6" type="ORF">HNP52_003883</name>
</gene>
<proteinExistence type="predicted"/>
<dbReference type="RefSeq" id="WP_184169424.1">
    <property type="nucleotide sequence ID" value="NZ_JACHLN010000004.1"/>
</dbReference>
<keyword evidence="3" id="KW-0998">Cell outer membrane</keyword>
<dbReference type="Pfam" id="PF03865">
    <property type="entry name" value="ShlB"/>
    <property type="match status" value="1"/>
</dbReference>
<keyword evidence="1" id="KW-1134">Transmembrane beta strand</keyword>
<dbReference type="Gene3D" id="2.40.160.50">
    <property type="entry name" value="membrane protein fhac: a member of the omp85/tpsb transporter family"/>
    <property type="match status" value="1"/>
</dbReference>
<keyword evidence="1" id="KW-0472">Membrane</keyword>
<sequence>MGAAVLAMPAAAQVLPNRQQLNPAQQTPIPAAPRGELFRDMEAGPCPFAGSDLKVTLSDVVFQGNNGKLALSDDRLKLAYADLLGKQVPLATICTIRDRVASLYLRRGVLASVEIPEQRIADGKLVLLVTEAHVSSVSYHGDVGPAQRQVERYLDKLKGMTPFDLNVAQRYLLLASDIPGVIVQASLKQAPGGKGAVDLDIAISRTPVTASFSVNNGGSESIGRDLATARVDYNSFTPFGERTTIVGYGTITSPEQRVIQLTESVKLGGEGLQLDLSGSFARTRPGAALKPLNLLGNSFAGNARLSYPVLRHRRYNLNLSGGLEWIDQKVEFGGGIATLTDDKLRVFFAKLDGHLAPRELASHSVAATGSLEIRKGINGLGATPFGNKNASRFGGHPDATVVRADLSVGARLFGPITASLSTSWQYTDTPLLSYEEFAAGGLSIGRGYDPSAASGDRALGSSLEISTAPFQFAKRSVFRPYAFLDAVRLTNIGPGADQVTLRSAGYGVRAQIGPWFSIDAAWAHPFDRVAPGVPKPGDRFLVSLTASIF</sequence>
<dbReference type="PANTHER" id="PTHR34597:SF6">
    <property type="entry name" value="BLR6126 PROTEIN"/>
    <property type="match status" value="1"/>
</dbReference>
<dbReference type="InterPro" id="IPR005565">
    <property type="entry name" value="Hemolysn_activator_HlyB_C"/>
</dbReference>
<comment type="caution">
    <text evidence="6">The sequence shown here is derived from an EMBL/GenBank/DDBJ whole genome shotgun (WGS) entry which is preliminary data.</text>
</comment>
<keyword evidence="2" id="KW-0812">Transmembrane</keyword>
<dbReference type="GO" id="GO:0098046">
    <property type="term" value="C:type V protein secretion system complex"/>
    <property type="evidence" value="ECO:0007669"/>
    <property type="project" value="TreeGrafter"/>
</dbReference>
<dbReference type="GO" id="GO:0046819">
    <property type="term" value="P:protein secretion by the type V secretion system"/>
    <property type="evidence" value="ECO:0007669"/>
    <property type="project" value="TreeGrafter"/>
</dbReference>
<dbReference type="GO" id="GO:0008320">
    <property type="term" value="F:protein transmembrane transporter activity"/>
    <property type="evidence" value="ECO:0007669"/>
    <property type="project" value="TreeGrafter"/>
</dbReference>
<dbReference type="Pfam" id="PF08479">
    <property type="entry name" value="POTRA_2"/>
    <property type="match status" value="1"/>
</dbReference>
<dbReference type="Gene3D" id="3.10.20.310">
    <property type="entry name" value="membrane protein fhac"/>
    <property type="match status" value="1"/>
</dbReference>
<evidence type="ECO:0000256" key="2">
    <source>
        <dbReference type="ARBA" id="ARBA00022692"/>
    </source>
</evidence>
<accession>A0A7W7K570</accession>
<evidence type="ECO:0000313" key="6">
    <source>
        <dbReference type="EMBL" id="MBB4840786.1"/>
    </source>
</evidence>